<accession>A0A117LH60</accession>
<protein>
    <submittedName>
        <fullName evidence="1">Uncharacterized protein</fullName>
    </submittedName>
</protein>
<evidence type="ECO:0000313" key="2">
    <source>
        <dbReference type="Proteomes" id="UP000064249"/>
    </source>
</evidence>
<dbReference type="EMBL" id="LGFU01000004">
    <property type="protein sequence ID" value="KUK46917.1"/>
    <property type="molecule type" value="Genomic_DNA"/>
</dbReference>
<reference evidence="1 2" key="1">
    <citation type="journal article" date="2015" name="MBio">
        <title>Genome-Resolved Metagenomic Analysis Reveals Roles for Candidate Phyla and Other Microbial Community Members in Biogeochemical Transformations in Oil Reservoirs.</title>
        <authorList>
            <person name="Hu P."/>
            <person name="Tom L."/>
            <person name="Singh A."/>
            <person name="Thomas B.C."/>
            <person name="Baker B.J."/>
            <person name="Piceno Y.M."/>
            <person name="Andersen G.L."/>
            <person name="Banfield J.F."/>
        </authorList>
    </citation>
    <scope>NUCLEOTIDE SEQUENCE [LARGE SCALE GENOMIC DNA]</scope>
    <source>
        <strain evidence="1">46_16</strain>
    </source>
</reference>
<dbReference type="Proteomes" id="UP000064249">
    <property type="component" value="Unassembled WGS sequence"/>
</dbReference>
<dbReference type="AlphaFoldDB" id="A0A117LH60"/>
<sequence>MDLINMITKSDYQFYLEASLHLGANIHGQIQKQPTEFLLNSRSIS</sequence>
<organism evidence="1 2">
    <name type="scientific">Anaerolinea thermophila</name>
    <dbReference type="NCBI Taxonomy" id="167964"/>
    <lineage>
        <taxon>Bacteria</taxon>
        <taxon>Bacillati</taxon>
        <taxon>Chloroflexota</taxon>
        <taxon>Anaerolineae</taxon>
        <taxon>Anaerolineales</taxon>
        <taxon>Anaerolineaceae</taxon>
        <taxon>Anaerolinea</taxon>
    </lineage>
</organism>
<proteinExistence type="predicted"/>
<evidence type="ECO:0000313" key="1">
    <source>
        <dbReference type="EMBL" id="KUK46917.1"/>
    </source>
</evidence>
<gene>
    <name evidence="1" type="ORF">XD73_0238</name>
</gene>
<comment type="caution">
    <text evidence="1">The sequence shown here is derived from an EMBL/GenBank/DDBJ whole genome shotgun (WGS) entry which is preliminary data.</text>
</comment>
<name>A0A117LH60_9CHLR</name>